<name>A0A1G8NBT0_9GAMM</name>
<sequence>MIPEMDEMLKLWARDMHGGPDTGGAGSSVLGQLMDCKGDVIRGSRGGSRMLLPWSADIELIINKHLDAQLALVLREHYLCRDPDRLDSQKYTACGCGRSQFYQRLHSAHLAVAGMLLARAV</sequence>
<dbReference type="Proteomes" id="UP000198606">
    <property type="component" value="Unassembled WGS sequence"/>
</dbReference>
<gene>
    <name evidence="1" type="ORF">SAMN05216588_12456</name>
</gene>
<dbReference type="EMBL" id="FNDG01000024">
    <property type="protein sequence ID" value="SDI77527.1"/>
    <property type="molecule type" value="Genomic_DNA"/>
</dbReference>
<accession>A0A1G8NBT0</accession>
<evidence type="ECO:0008006" key="3">
    <source>
        <dbReference type="Google" id="ProtNLM"/>
    </source>
</evidence>
<reference evidence="1 2" key="1">
    <citation type="submission" date="2016-10" db="EMBL/GenBank/DDBJ databases">
        <authorList>
            <person name="de Groot N.N."/>
        </authorList>
    </citation>
    <scope>NUCLEOTIDE SEQUENCE [LARGE SCALE GENOMIC DNA]</scope>
    <source>
        <strain evidence="1 2">LMG 18387</strain>
    </source>
</reference>
<evidence type="ECO:0000313" key="2">
    <source>
        <dbReference type="Proteomes" id="UP000198606"/>
    </source>
</evidence>
<proteinExistence type="predicted"/>
<evidence type="ECO:0000313" key="1">
    <source>
        <dbReference type="EMBL" id="SDI77527.1"/>
    </source>
</evidence>
<dbReference type="STRING" id="29435.SAMN05216588_12456"/>
<organism evidence="1 2">
    <name type="scientific">Phytopseudomonas flavescens</name>
    <dbReference type="NCBI Taxonomy" id="29435"/>
    <lineage>
        <taxon>Bacteria</taxon>
        <taxon>Pseudomonadati</taxon>
        <taxon>Pseudomonadota</taxon>
        <taxon>Gammaproteobacteria</taxon>
        <taxon>Pseudomonadales</taxon>
        <taxon>Pseudomonadaceae</taxon>
        <taxon>Phytopseudomonas</taxon>
    </lineage>
</organism>
<dbReference type="RefSeq" id="WP_167359802.1">
    <property type="nucleotide sequence ID" value="NZ_FNDG01000024.1"/>
</dbReference>
<dbReference type="AlphaFoldDB" id="A0A1G8NBT0"/>
<protein>
    <recommendedName>
        <fullName evidence="3">Phage antitermination protein Q</fullName>
    </recommendedName>
</protein>